<evidence type="ECO:0000256" key="6">
    <source>
        <dbReference type="PIRSR" id="PIRSR604254-1"/>
    </source>
</evidence>
<name>A0A2U3DRW9_PURLI</name>
<proteinExistence type="inferred from homology"/>
<dbReference type="GO" id="GO:0006882">
    <property type="term" value="P:intracellular zinc ion homeostasis"/>
    <property type="evidence" value="ECO:0007669"/>
    <property type="project" value="TreeGrafter"/>
</dbReference>
<comment type="similarity">
    <text evidence="2">Belongs to the ADIPOR family.</text>
</comment>
<feature type="binding site" evidence="6">
    <location>
        <position position="176"/>
    </location>
    <ligand>
        <name>Zn(2+)</name>
        <dbReference type="ChEBI" id="CHEBI:29105"/>
    </ligand>
</feature>
<keyword evidence="5 7" id="KW-0472">Membrane</keyword>
<dbReference type="GO" id="GO:0046872">
    <property type="term" value="F:metal ion binding"/>
    <property type="evidence" value="ECO:0007669"/>
    <property type="project" value="UniProtKB-KW"/>
</dbReference>
<keyword evidence="6" id="KW-0479">Metal-binding</keyword>
<evidence type="ECO:0008006" key="10">
    <source>
        <dbReference type="Google" id="ProtNLM"/>
    </source>
</evidence>
<comment type="caution">
    <text evidence="8">The sequence shown here is derived from an EMBL/GenBank/DDBJ whole genome shotgun (WGS) entry which is preliminary data.</text>
</comment>
<feature type="transmembrane region" description="Helical" evidence="7">
    <location>
        <begin position="12"/>
        <end position="32"/>
    </location>
</feature>
<evidence type="ECO:0000256" key="4">
    <source>
        <dbReference type="ARBA" id="ARBA00022989"/>
    </source>
</evidence>
<gene>
    <name evidence="8" type="ORF">PCL_08343</name>
</gene>
<reference evidence="8 9" key="1">
    <citation type="journal article" date="2016" name="Front. Microbiol.">
        <title>Genome and transcriptome sequences reveal the specific parasitism of the nematophagous Purpureocillium lilacinum 36-1.</title>
        <authorList>
            <person name="Xie J."/>
            <person name="Li S."/>
            <person name="Mo C."/>
            <person name="Xiao X."/>
            <person name="Peng D."/>
            <person name="Wang G."/>
            <person name="Xiao Y."/>
        </authorList>
    </citation>
    <scope>NUCLEOTIDE SEQUENCE [LARGE SCALE GENOMIC DNA]</scope>
    <source>
        <strain evidence="8 9">36-1</strain>
    </source>
</reference>
<dbReference type="PANTHER" id="PTHR20855:SF52">
    <property type="entry name" value="ADIPONECTIN RECEPTOR PROTEIN"/>
    <property type="match status" value="1"/>
</dbReference>
<accession>A0A2U3DRW9</accession>
<feature type="transmembrane region" description="Helical" evidence="7">
    <location>
        <begin position="174"/>
        <end position="191"/>
    </location>
</feature>
<dbReference type="Pfam" id="PF03006">
    <property type="entry name" value="HlyIII"/>
    <property type="match status" value="1"/>
</dbReference>
<feature type="transmembrane region" description="Helical" evidence="7">
    <location>
        <begin position="44"/>
        <end position="61"/>
    </location>
</feature>
<keyword evidence="4 7" id="KW-1133">Transmembrane helix</keyword>
<dbReference type="PANTHER" id="PTHR20855">
    <property type="entry name" value="ADIPOR/PROGESTIN RECEPTOR-RELATED"/>
    <property type="match status" value="1"/>
</dbReference>
<keyword evidence="6" id="KW-0862">Zinc</keyword>
<dbReference type="EMBL" id="LCWV01000040">
    <property type="protein sequence ID" value="PWI64984.1"/>
    <property type="molecule type" value="Genomic_DNA"/>
</dbReference>
<protein>
    <recommendedName>
        <fullName evidence="10">Adiponectin receptor protein 1</fullName>
    </recommendedName>
</protein>
<feature type="binding site" evidence="6">
    <location>
        <position position="172"/>
    </location>
    <ligand>
        <name>Zn(2+)</name>
        <dbReference type="ChEBI" id="CHEBI:29105"/>
    </ligand>
</feature>
<sequence>MNYDHPNARKGDLIAISVYSVGVAVCFALSAVRLVAARCNRLDYFGIILLMWSAAVSVIYYRFSCTRTLRAMHWTLTTIVSLCCAIATLTPQFGLPRFRCQRTCLYAGLGLISAFSIANGVMVSALDAQIDRMSLKWLAWMATINITGAMIYAARIPERWASRRFDMFGASHQLFHVAVLAAAGVHFHGLSETFRAIRSKPDLCGGS</sequence>
<evidence type="ECO:0000256" key="5">
    <source>
        <dbReference type="ARBA" id="ARBA00023136"/>
    </source>
</evidence>
<dbReference type="Proteomes" id="UP000245956">
    <property type="component" value="Unassembled WGS sequence"/>
</dbReference>
<keyword evidence="3 7" id="KW-0812">Transmembrane</keyword>
<feature type="transmembrane region" description="Helical" evidence="7">
    <location>
        <begin position="73"/>
        <end position="93"/>
    </location>
</feature>
<evidence type="ECO:0000313" key="8">
    <source>
        <dbReference type="EMBL" id="PWI64984.1"/>
    </source>
</evidence>
<dbReference type="AlphaFoldDB" id="A0A2U3DRW9"/>
<evidence type="ECO:0000256" key="3">
    <source>
        <dbReference type="ARBA" id="ARBA00022692"/>
    </source>
</evidence>
<comment type="subcellular location">
    <subcellularLocation>
        <location evidence="1">Membrane</location>
        <topology evidence="1">Multi-pass membrane protein</topology>
    </subcellularLocation>
</comment>
<dbReference type="GO" id="GO:0038023">
    <property type="term" value="F:signaling receptor activity"/>
    <property type="evidence" value="ECO:0007669"/>
    <property type="project" value="TreeGrafter"/>
</dbReference>
<organism evidence="8 9">
    <name type="scientific">Purpureocillium lilacinum</name>
    <name type="common">Paecilomyces lilacinus</name>
    <dbReference type="NCBI Taxonomy" id="33203"/>
    <lineage>
        <taxon>Eukaryota</taxon>
        <taxon>Fungi</taxon>
        <taxon>Dikarya</taxon>
        <taxon>Ascomycota</taxon>
        <taxon>Pezizomycotina</taxon>
        <taxon>Sordariomycetes</taxon>
        <taxon>Hypocreomycetidae</taxon>
        <taxon>Hypocreales</taxon>
        <taxon>Ophiocordycipitaceae</taxon>
        <taxon>Purpureocillium</taxon>
    </lineage>
</organism>
<feature type="transmembrane region" description="Helical" evidence="7">
    <location>
        <begin position="105"/>
        <end position="125"/>
    </location>
</feature>
<evidence type="ECO:0000313" key="9">
    <source>
        <dbReference type="Proteomes" id="UP000245956"/>
    </source>
</evidence>
<feature type="transmembrane region" description="Helical" evidence="7">
    <location>
        <begin position="137"/>
        <end position="154"/>
    </location>
</feature>
<dbReference type="InterPro" id="IPR004254">
    <property type="entry name" value="AdipoR/HlyIII-related"/>
</dbReference>
<evidence type="ECO:0000256" key="2">
    <source>
        <dbReference type="ARBA" id="ARBA00007018"/>
    </source>
</evidence>
<dbReference type="GO" id="GO:0016020">
    <property type="term" value="C:membrane"/>
    <property type="evidence" value="ECO:0007669"/>
    <property type="project" value="UniProtKB-SubCell"/>
</dbReference>
<evidence type="ECO:0000256" key="7">
    <source>
        <dbReference type="SAM" id="Phobius"/>
    </source>
</evidence>
<evidence type="ECO:0000256" key="1">
    <source>
        <dbReference type="ARBA" id="ARBA00004141"/>
    </source>
</evidence>